<keyword evidence="5" id="KW-0547">Nucleotide-binding</keyword>
<protein>
    <recommendedName>
        <fullName evidence="13">NACHT, LRR and PYD domains-containing protein 12-like</fullName>
    </recommendedName>
</protein>
<keyword evidence="3" id="KW-0433">Leucine-rich repeat</keyword>
<evidence type="ECO:0008006" key="13">
    <source>
        <dbReference type="Google" id="ProtNLM"/>
    </source>
</evidence>
<dbReference type="Gene3D" id="3.80.10.10">
    <property type="entry name" value="Ribonuclease Inhibitor"/>
    <property type="match status" value="3"/>
</dbReference>
<dbReference type="Gene3D" id="2.60.120.920">
    <property type="match status" value="1"/>
</dbReference>
<evidence type="ECO:0000313" key="11">
    <source>
        <dbReference type="Ensembl" id="ENSGMOP00000048678.1"/>
    </source>
</evidence>
<accession>A0A8C5BP33</accession>
<evidence type="ECO:0000256" key="8">
    <source>
        <dbReference type="SAM" id="Phobius"/>
    </source>
</evidence>
<dbReference type="InterPro" id="IPR032675">
    <property type="entry name" value="LRR_dom_sf"/>
</dbReference>
<evidence type="ECO:0000259" key="10">
    <source>
        <dbReference type="PROSITE" id="PS50837"/>
    </source>
</evidence>
<name>A0A8C5BP33_GADMO</name>
<evidence type="ECO:0000256" key="2">
    <source>
        <dbReference type="ARBA" id="ARBA00022490"/>
    </source>
</evidence>
<evidence type="ECO:0000256" key="1">
    <source>
        <dbReference type="ARBA" id="ARBA00004496"/>
    </source>
</evidence>
<keyword evidence="12" id="KW-1185">Reference proteome</keyword>
<dbReference type="Pfam" id="PF17779">
    <property type="entry name" value="WHD_NOD2"/>
    <property type="match status" value="1"/>
</dbReference>
<keyword evidence="4" id="KW-0677">Repeat</keyword>
<feature type="transmembrane region" description="Helical" evidence="8">
    <location>
        <begin position="361"/>
        <end position="382"/>
    </location>
</feature>
<keyword evidence="2" id="KW-0963">Cytoplasm</keyword>
<dbReference type="InterPro" id="IPR013320">
    <property type="entry name" value="ConA-like_dom_sf"/>
</dbReference>
<dbReference type="Pfam" id="PF13516">
    <property type="entry name" value="LRR_6"/>
    <property type="match status" value="8"/>
</dbReference>
<comment type="subcellular location">
    <subcellularLocation>
        <location evidence="1">Cytoplasm</location>
    </subcellularLocation>
</comment>
<reference evidence="11" key="1">
    <citation type="submission" date="2025-08" db="UniProtKB">
        <authorList>
            <consortium name="Ensembl"/>
        </authorList>
    </citation>
    <scope>IDENTIFICATION</scope>
</reference>
<dbReference type="InterPro" id="IPR007111">
    <property type="entry name" value="NACHT_NTPase"/>
</dbReference>
<dbReference type="InterPro" id="IPR003877">
    <property type="entry name" value="SPRY_dom"/>
</dbReference>
<keyword evidence="6" id="KW-0067">ATP-binding</keyword>
<evidence type="ECO:0000256" key="7">
    <source>
        <dbReference type="SAM" id="MobiDB-lite"/>
    </source>
</evidence>
<feature type="domain" description="NACHT" evidence="10">
    <location>
        <begin position="177"/>
        <end position="311"/>
    </location>
</feature>
<feature type="domain" description="B30.2/SPRY" evidence="9">
    <location>
        <begin position="1140"/>
        <end position="1346"/>
    </location>
</feature>
<evidence type="ECO:0000256" key="3">
    <source>
        <dbReference type="ARBA" id="ARBA00022614"/>
    </source>
</evidence>
<dbReference type="InterPro" id="IPR006574">
    <property type="entry name" value="PRY"/>
</dbReference>
<dbReference type="InterPro" id="IPR001870">
    <property type="entry name" value="B30.2/SPRY"/>
</dbReference>
<dbReference type="Ensembl" id="ENSGMOT00000053883.1">
    <property type="protein sequence ID" value="ENSGMOP00000048678.1"/>
    <property type="gene ID" value="ENSGMOG00000033435.1"/>
</dbReference>
<dbReference type="CDD" id="cd00116">
    <property type="entry name" value="LRR_RI"/>
    <property type="match status" value="1"/>
</dbReference>
<dbReference type="SUPFAM" id="SSF52047">
    <property type="entry name" value="RNI-like"/>
    <property type="match status" value="2"/>
</dbReference>
<dbReference type="InterPro" id="IPR041075">
    <property type="entry name" value="NOD1/2_WH"/>
</dbReference>
<dbReference type="InterPro" id="IPR001611">
    <property type="entry name" value="Leu-rich_rpt"/>
</dbReference>
<dbReference type="SUPFAM" id="SSF49899">
    <property type="entry name" value="Concanavalin A-like lectins/glucanases"/>
    <property type="match status" value="1"/>
</dbReference>
<dbReference type="SMART" id="SM01288">
    <property type="entry name" value="FISNA"/>
    <property type="match status" value="1"/>
</dbReference>
<dbReference type="CDD" id="cd16040">
    <property type="entry name" value="SPRY_PRY_SNTX"/>
    <property type="match status" value="1"/>
</dbReference>
<sequence length="1346" mass="150113">MLVKATVQKFVDKELAKLWGAHFPEYPQCSGSQAKDDVGKGDDEEALDEEEEQQRKSAIKGVGKITLLCMMRMKEDEMAHTLKSETLAVKCKQKLKCHMMEKFRSWFEGIAKAGQPSLLNEIYTELFITEGGSGDINNEHEIRQIQIASRKPAKEEMCFIKCEDLFQATADNSQPIRRILTKGVAGIGKTVLTHKFTLDWAEGKANQNIDFTFHVTFRELNLLKDKTFSMVELVHHFFIETKNAEICNFEKFKVIFIIDGLDECRLPLDFHKNGTWTDVKKPTSVDMLLTNLIMGNLLPNACIWITTRPAAANRIPANCVDMLTEVRGFTDSQKEEYFRKRFKEETLAGQILSHIKRSRSLYIMCYIPIFCWITATVLEHFFHTWKRQGDMPKTLTEMYIHFLIVQSLQENIRYNGKRVPDSQWFKKSRKILLSLGKLAFNQLEKGNLIFYKTDLEECEIDIRAALKYSAVFTQVFKEECGLYQEKVFCFIHLSIQEFLAAMYVFWTFINTGVNSLSKKKCIMDLQHLYNMAVDKAIESVNGHLDLFLRFLLGLSQETNQTLLRGLLGETGNRSLTNASTVEYIKQKLDQDLCPEKTINLLNCLNEMGGRSLVEDIQKYLTSGSLSRKTPEPGQWAALVFILLSSDNELDVFDLRKYSASEEVLLRLLPVAKVSKKLLLSGCNLSEGCCEALASVLSQNSSLIELDLSTNDLQDSGVKLISVGLESLDCTLETLRLSACLVTKDGCEALASALSSNSSSLRELDLSTNDLQDSGVKLLSGGLRSPNCTLKTLKMNGCLLTERCCEALASALSTKSSSLRVLDLSSNDLQDSGVKLLSAGLERPDCTLVTLRLKNCSLSEICCEALASVLSSNSSLIELDLSTNDLQDTGVGLLSAGLGSPHCSLKILRMNGCLLTERCCESLASVLSSKSCRMRELDLSTNDLQDSGVKLLSVGLGSPHCTLETLRLTYCSLSERCCEALASVLSSNSPSLKELDLSTNDLQDSGLKLLSAGLGSPDCTLEKLKMNGCLLTERCCEALASVLSSNSSSLRELDLSSNDLQDSGVKLLSAGLGSPDCTLETLRLSGCLVTQEGCASLASALSSNPSHLRALDLSYNHPGNSGVTLLSAGLEDPRWRLDNLSVEHSGEWRLTSGVRKYAYVFTLDPNTVHTYLSLSEGNSRVTLDEEDNWYPDHPERFDFFQQVLCREGLTGRCYWEVEVQGDASIGVAYREIRRKGQGDLSYLGGQNKSWSLKCYADHYIACCNNRRIDIRLPRSTRRVGVYVDCHAGTLTFYRVTPEVCDKVEGPSSNTWAHIHTFQSTFTQNCYPGFGFKFWRNGDTVTLCDLFQ</sequence>
<evidence type="ECO:0000256" key="4">
    <source>
        <dbReference type="ARBA" id="ARBA00022737"/>
    </source>
</evidence>
<feature type="transmembrane region" description="Helical" evidence="8">
    <location>
        <begin position="487"/>
        <end position="509"/>
    </location>
</feature>
<keyword evidence="8" id="KW-0472">Membrane</keyword>
<dbReference type="PRINTS" id="PR01407">
    <property type="entry name" value="BUTYPHLNCDUF"/>
</dbReference>
<dbReference type="PROSITE" id="PS50188">
    <property type="entry name" value="B302_SPRY"/>
    <property type="match status" value="1"/>
</dbReference>
<dbReference type="InterPro" id="IPR003879">
    <property type="entry name" value="Butyrophylin_SPRY"/>
</dbReference>
<dbReference type="Pfam" id="PF13765">
    <property type="entry name" value="PRY"/>
    <property type="match status" value="1"/>
</dbReference>
<dbReference type="SMART" id="SM00449">
    <property type="entry name" value="SPRY"/>
    <property type="match status" value="1"/>
</dbReference>
<evidence type="ECO:0000256" key="5">
    <source>
        <dbReference type="ARBA" id="ARBA00022741"/>
    </source>
</evidence>
<dbReference type="Pfam" id="PF05729">
    <property type="entry name" value="NACHT"/>
    <property type="match status" value="1"/>
</dbReference>
<evidence type="ECO:0000259" key="9">
    <source>
        <dbReference type="PROSITE" id="PS50188"/>
    </source>
</evidence>
<dbReference type="SMART" id="SM00589">
    <property type="entry name" value="PRY"/>
    <property type="match status" value="1"/>
</dbReference>
<dbReference type="PROSITE" id="PS50837">
    <property type="entry name" value="NACHT"/>
    <property type="match status" value="1"/>
</dbReference>
<dbReference type="PANTHER" id="PTHR24106">
    <property type="entry name" value="NACHT, LRR AND CARD DOMAINS-CONTAINING"/>
    <property type="match status" value="1"/>
</dbReference>
<evidence type="ECO:0000256" key="6">
    <source>
        <dbReference type="ARBA" id="ARBA00022840"/>
    </source>
</evidence>
<dbReference type="AlphaFoldDB" id="A0A8C5BP33"/>
<dbReference type="Pfam" id="PF00622">
    <property type="entry name" value="SPRY"/>
    <property type="match status" value="1"/>
</dbReference>
<dbReference type="InterPro" id="IPR051261">
    <property type="entry name" value="NLR"/>
</dbReference>
<proteinExistence type="predicted"/>
<keyword evidence="8" id="KW-0812">Transmembrane</keyword>
<dbReference type="SMART" id="SM00368">
    <property type="entry name" value="LRR_RI"/>
    <property type="match status" value="16"/>
</dbReference>
<feature type="compositionally biased region" description="Acidic residues" evidence="7">
    <location>
        <begin position="42"/>
        <end position="52"/>
    </location>
</feature>
<dbReference type="InterPro" id="IPR041267">
    <property type="entry name" value="NLRP_HD2"/>
</dbReference>
<dbReference type="Pfam" id="PF14484">
    <property type="entry name" value="FISNA"/>
    <property type="match status" value="1"/>
</dbReference>
<dbReference type="Pfam" id="PF17776">
    <property type="entry name" value="NLRC4_HD2"/>
    <property type="match status" value="1"/>
</dbReference>
<keyword evidence="8" id="KW-1133">Transmembrane helix</keyword>
<dbReference type="Gene3D" id="3.40.50.300">
    <property type="entry name" value="P-loop containing nucleotide triphosphate hydrolases"/>
    <property type="match status" value="1"/>
</dbReference>
<feature type="region of interest" description="Disordered" evidence="7">
    <location>
        <begin position="30"/>
        <end position="55"/>
    </location>
</feature>
<dbReference type="GeneTree" id="ENSGT01150000286904"/>
<dbReference type="InterPro" id="IPR043136">
    <property type="entry name" value="B30.2/SPRY_sf"/>
</dbReference>
<evidence type="ECO:0000313" key="12">
    <source>
        <dbReference type="Proteomes" id="UP000694546"/>
    </source>
</evidence>
<dbReference type="Proteomes" id="UP000694546">
    <property type="component" value="Chromosome 4"/>
</dbReference>
<reference evidence="11" key="2">
    <citation type="submission" date="2025-09" db="UniProtKB">
        <authorList>
            <consortium name="Ensembl"/>
        </authorList>
    </citation>
    <scope>IDENTIFICATION</scope>
</reference>
<dbReference type="InterPro" id="IPR029495">
    <property type="entry name" value="NACHT-assoc"/>
</dbReference>
<organism evidence="11 12">
    <name type="scientific">Gadus morhua</name>
    <name type="common">Atlantic cod</name>
    <dbReference type="NCBI Taxonomy" id="8049"/>
    <lineage>
        <taxon>Eukaryota</taxon>
        <taxon>Metazoa</taxon>
        <taxon>Chordata</taxon>
        <taxon>Craniata</taxon>
        <taxon>Vertebrata</taxon>
        <taxon>Euteleostomi</taxon>
        <taxon>Actinopterygii</taxon>
        <taxon>Neopterygii</taxon>
        <taxon>Teleostei</taxon>
        <taxon>Neoteleostei</taxon>
        <taxon>Acanthomorphata</taxon>
        <taxon>Zeiogadaria</taxon>
        <taxon>Gadariae</taxon>
        <taxon>Gadiformes</taxon>
        <taxon>Gadoidei</taxon>
        <taxon>Gadidae</taxon>
        <taxon>Gadus</taxon>
    </lineage>
</organism>
<dbReference type="InterPro" id="IPR027417">
    <property type="entry name" value="P-loop_NTPase"/>
</dbReference>